<evidence type="ECO:0000256" key="1">
    <source>
        <dbReference type="SAM" id="MobiDB-lite"/>
    </source>
</evidence>
<dbReference type="Proteomes" id="UP000299102">
    <property type="component" value="Unassembled WGS sequence"/>
</dbReference>
<dbReference type="AlphaFoldDB" id="A0A4C1TRD8"/>
<dbReference type="EMBL" id="BGZK01000080">
    <property type="protein sequence ID" value="GBP16560.1"/>
    <property type="molecule type" value="Genomic_DNA"/>
</dbReference>
<feature type="region of interest" description="Disordered" evidence="1">
    <location>
        <begin position="113"/>
        <end position="138"/>
    </location>
</feature>
<evidence type="ECO:0000313" key="2">
    <source>
        <dbReference type="EMBL" id="GBP16560.1"/>
    </source>
</evidence>
<gene>
    <name evidence="2" type="ORF">EVAR_19358_1</name>
</gene>
<feature type="region of interest" description="Disordered" evidence="1">
    <location>
        <begin position="22"/>
        <end position="47"/>
    </location>
</feature>
<accession>A0A4C1TRD8</accession>
<name>A0A4C1TRD8_EUMVA</name>
<sequence>MYIYVYCKRSCHVREIIKRDASERAQPSARARVPGVKKRTARPAARADVARVAPRRPCTAARNTGGGRNHVMPADAPRYTAALGQQCRNNKNRDKQCYVIYYTHLTDILETRERTAPGGGGPRALTYARPLRAAHLHH</sequence>
<proteinExistence type="predicted"/>
<comment type="caution">
    <text evidence="2">The sequence shown here is derived from an EMBL/GenBank/DDBJ whole genome shotgun (WGS) entry which is preliminary data.</text>
</comment>
<reference evidence="2 3" key="1">
    <citation type="journal article" date="2019" name="Commun. Biol.">
        <title>The bagworm genome reveals a unique fibroin gene that provides high tensile strength.</title>
        <authorList>
            <person name="Kono N."/>
            <person name="Nakamura H."/>
            <person name="Ohtoshi R."/>
            <person name="Tomita M."/>
            <person name="Numata K."/>
            <person name="Arakawa K."/>
        </authorList>
    </citation>
    <scope>NUCLEOTIDE SEQUENCE [LARGE SCALE GENOMIC DNA]</scope>
</reference>
<evidence type="ECO:0000313" key="3">
    <source>
        <dbReference type="Proteomes" id="UP000299102"/>
    </source>
</evidence>
<keyword evidence="3" id="KW-1185">Reference proteome</keyword>
<organism evidence="2 3">
    <name type="scientific">Eumeta variegata</name>
    <name type="common">Bagworm moth</name>
    <name type="synonym">Eumeta japonica</name>
    <dbReference type="NCBI Taxonomy" id="151549"/>
    <lineage>
        <taxon>Eukaryota</taxon>
        <taxon>Metazoa</taxon>
        <taxon>Ecdysozoa</taxon>
        <taxon>Arthropoda</taxon>
        <taxon>Hexapoda</taxon>
        <taxon>Insecta</taxon>
        <taxon>Pterygota</taxon>
        <taxon>Neoptera</taxon>
        <taxon>Endopterygota</taxon>
        <taxon>Lepidoptera</taxon>
        <taxon>Glossata</taxon>
        <taxon>Ditrysia</taxon>
        <taxon>Tineoidea</taxon>
        <taxon>Psychidae</taxon>
        <taxon>Oiketicinae</taxon>
        <taxon>Eumeta</taxon>
    </lineage>
</organism>
<protein>
    <submittedName>
        <fullName evidence="2">Uncharacterized protein</fullName>
    </submittedName>
</protein>